<comment type="caution">
    <text evidence="1">The sequence shown here is derived from an EMBL/GenBank/DDBJ whole genome shotgun (WGS) entry which is preliminary data.</text>
</comment>
<name>A0ABQ9E7W9_TEGGR</name>
<gene>
    <name evidence="1" type="ORF">KUTeg_021983</name>
</gene>
<keyword evidence="2" id="KW-1185">Reference proteome</keyword>
<reference evidence="1 2" key="1">
    <citation type="submission" date="2022-12" db="EMBL/GenBank/DDBJ databases">
        <title>Chromosome-level genome of Tegillarca granosa.</title>
        <authorList>
            <person name="Kim J."/>
        </authorList>
    </citation>
    <scope>NUCLEOTIDE SEQUENCE [LARGE SCALE GENOMIC DNA]</scope>
    <source>
        <strain evidence="1">Teg-2019</strain>
        <tissue evidence="1">Adductor muscle</tissue>
    </source>
</reference>
<dbReference type="EMBL" id="JARBDR010000919">
    <property type="protein sequence ID" value="KAJ8300464.1"/>
    <property type="molecule type" value="Genomic_DNA"/>
</dbReference>
<accession>A0ABQ9E7W9</accession>
<protein>
    <submittedName>
        <fullName evidence="1">Uncharacterized protein</fullName>
    </submittedName>
</protein>
<sequence>MKLLISSINKVLKYKIKNILTLKLGNQNSFIQTIVTELFPFDSRDTGSLRSEQEYTAVSATTTQQTVLYKDEDTELKLIDVENTTEHIECETSVVVDTLSEPKMKISLHLETHSSRYLAETTPFIISLSIQVLIECINDQEHIKTKQKKRKTMQFWTNLQNNQDHVKTKGTNCDAVLNNFHNDQDHIDTKRTNKLKCNYCKNNNNENSYKN</sequence>
<dbReference type="Proteomes" id="UP001217089">
    <property type="component" value="Unassembled WGS sequence"/>
</dbReference>
<organism evidence="1 2">
    <name type="scientific">Tegillarca granosa</name>
    <name type="common">Malaysian cockle</name>
    <name type="synonym">Anadara granosa</name>
    <dbReference type="NCBI Taxonomy" id="220873"/>
    <lineage>
        <taxon>Eukaryota</taxon>
        <taxon>Metazoa</taxon>
        <taxon>Spiralia</taxon>
        <taxon>Lophotrochozoa</taxon>
        <taxon>Mollusca</taxon>
        <taxon>Bivalvia</taxon>
        <taxon>Autobranchia</taxon>
        <taxon>Pteriomorphia</taxon>
        <taxon>Arcoida</taxon>
        <taxon>Arcoidea</taxon>
        <taxon>Arcidae</taxon>
        <taxon>Tegillarca</taxon>
    </lineage>
</organism>
<evidence type="ECO:0000313" key="2">
    <source>
        <dbReference type="Proteomes" id="UP001217089"/>
    </source>
</evidence>
<proteinExistence type="predicted"/>
<evidence type="ECO:0000313" key="1">
    <source>
        <dbReference type="EMBL" id="KAJ8300464.1"/>
    </source>
</evidence>